<dbReference type="EMBL" id="VDEP01000069">
    <property type="protein sequence ID" value="KAA1134042.1"/>
    <property type="molecule type" value="Genomic_DNA"/>
</dbReference>
<feature type="region of interest" description="Disordered" evidence="1">
    <location>
        <begin position="405"/>
        <end position="545"/>
    </location>
</feature>
<dbReference type="AlphaFoldDB" id="A0A5B0S8B4"/>
<feature type="compositionally biased region" description="Basic and acidic residues" evidence="1">
    <location>
        <begin position="490"/>
        <end position="508"/>
    </location>
</feature>
<accession>A0A5B0S8B4</accession>
<proteinExistence type="predicted"/>
<evidence type="ECO:0000313" key="3">
    <source>
        <dbReference type="Proteomes" id="UP000325313"/>
    </source>
</evidence>
<feature type="compositionally biased region" description="Low complexity" evidence="1">
    <location>
        <begin position="514"/>
        <end position="532"/>
    </location>
</feature>
<dbReference type="Proteomes" id="UP000325313">
    <property type="component" value="Unassembled WGS sequence"/>
</dbReference>
<evidence type="ECO:0000313" key="2">
    <source>
        <dbReference type="EMBL" id="KAA1134042.1"/>
    </source>
</evidence>
<gene>
    <name evidence="2" type="ORF">PGTUg99_020553</name>
</gene>
<comment type="caution">
    <text evidence="2">The sequence shown here is derived from an EMBL/GenBank/DDBJ whole genome shotgun (WGS) entry which is preliminary data.</text>
</comment>
<evidence type="ECO:0000256" key="1">
    <source>
        <dbReference type="SAM" id="MobiDB-lite"/>
    </source>
</evidence>
<feature type="region of interest" description="Disordered" evidence="1">
    <location>
        <begin position="22"/>
        <end position="68"/>
    </location>
</feature>
<protein>
    <submittedName>
        <fullName evidence="2">Uncharacterized protein</fullName>
    </submittedName>
</protein>
<reference evidence="2 3" key="1">
    <citation type="submission" date="2019-05" db="EMBL/GenBank/DDBJ databases">
        <title>Emergence of the Ug99 lineage of the wheat stem rust pathogen through somatic hybridization.</title>
        <authorList>
            <person name="Li F."/>
            <person name="Upadhyaya N.M."/>
            <person name="Sperschneider J."/>
            <person name="Matny O."/>
            <person name="Nguyen-Phuc H."/>
            <person name="Mago R."/>
            <person name="Raley C."/>
            <person name="Miller M.E."/>
            <person name="Silverstein K.A.T."/>
            <person name="Henningsen E."/>
            <person name="Hirsch C.D."/>
            <person name="Visser B."/>
            <person name="Pretorius Z.A."/>
            <person name="Steffenson B.J."/>
            <person name="Schwessinger B."/>
            <person name="Dodds P.N."/>
            <person name="Figueroa M."/>
        </authorList>
    </citation>
    <scope>NUCLEOTIDE SEQUENCE [LARGE SCALE GENOMIC DNA]</scope>
    <source>
        <strain evidence="2 3">Ug99</strain>
    </source>
</reference>
<sequence length="545" mass="59474">MTYVSYPIGPGGTVVPHPFYNLTKPIGQPQTPPKETVSPKPTDSSNQMDRRFTGPTNPEAKVFKPTGSRDLKPLTHVLSMKASNMYNSSYDHVRSPCRNAINTVTEIQSVLKRHLRQAMERKESLPIASLKVHPALSDNLISQHPLCRQIVKEHVQSEAPNAANVLRWSFRHHRTGKSFQSPSLSNRTELFWPLRLIQRENDLENGKSFGVFNYLSSIVVMDRKAGETGIGVQFSGYGSRATSLAKDNVYFTVGRIVRTTKGGGYQCFFESNLSLFVGNTNQYWKTDPIHPEIDLGSELLRKVWVFGFGTIIQTRKAPGVGINNTPQTDLHVTMRHHDYHNAKKSNVDFEAVYIVPGNAILRNTFGFFTADTEALMIGNITGFNENLGTWEVMVYLFSTASGKSSFRAPSTPSGSGTSGGQLRPGLRLIGGVGSSTLTAASKAPTPSDEFKTPSSSAAGRPFSPNVFPTPTPSTSRQSPGADEASDGEILEDRRPEDADDGHFLSTDKKGKRVATNGSGSTASGNSALLSLSDSQKRAKTFISSV</sequence>
<organism evidence="2 3">
    <name type="scientific">Puccinia graminis f. sp. tritici</name>
    <dbReference type="NCBI Taxonomy" id="56615"/>
    <lineage>
        <taxon>Eukaryota</taxon>
        <taxon>Fungi</taxon>
        <taxon>Dikarya</taxon>
        <taxon>Basidiomycota</taxon>
        <taxon>Pucciniomycotina</taxon>
        <taxon>Pucciniomycetes</taxon>
        <taxon>Pucciniales</taxon>
        <taxon>Pucciniaceae</taxon>
        <taxon>Puccinia</taxon>
    </lineage>
</organism>
<name>A0A5B0S8B4_PUCGR</name>